<dbReference type="EMBL" id="LVWA01000010">
    <property type="protein sequence ID" value="OKL39074.1"/>
    <property type="molecule type" value="Genomic_DNA"/>
</dbReference>
<gene>
    <name evidence="1" type="ORF">A3841_03755</name>
</gene>
<organism evidence="1 2">
    <name type="scientific">Pontibacter flavimaris</name>
    <dbReference type="NCBI Taxonomy" id="1797110"/>
    <lineage>
        <taxon>Bacteria</taxon>
        <taxon>Pseudomonadati</taxon>
        <taxon>Bacteroidota</taxon>
        <taxon>Cytophagia</taxon>
        <taxon>Cytophagales</taxon>
        <taxon>Hymenobacteraceae</taxon>
        <taxon>Pontibacter</taxon>
    </lineage>
</organism>
<name>A0A1Q5PA46_9BACT</name>
<comment type="caution">
    <text evidence="1">The sequence shown here is derived from an EMBL/GenBank/DDBJ whole genome shotgun (WGS) entry which is preliminary data.</text>
</comment>
<dbReference type="RefSeq" id="WP_073853862.1">
    <property type="nucleotide sequence ID" value="NZ_LVWA01000010.1"/>
</dbReference>
<reference evidence="1 2" key="1">
    <citation type="submission" date="2016-03" db="EMBL/GenBank/DDBJ databases">
        <title>Genome sequence of Pontibacter sp. nov., of the family cytophagaceae, isolated from marine sediment of the Yellow Sea, China.</title>
        <authorList>
            <person name="Zhang G."/>
            <person name="Zhang R."/>
        </authorList>
    </citation>
    <scope>NUCLEOTIDE SEQUENCE [LARGE SCALE GENOMIC DNA]</scope>
    <source>
        <strain evidence="1 2">S10-8</strain>
    </source>
</reference>
<protein>
    <submittedName>
        <fullName evidence="1">Uncharacterized protein</fullName>
    </submittedName>
</protein>
<dbReference type="OrthoDB" id="676424at2"/>
<dbReference type="Proteomes" id="UP000186551">
    <property type="component" value="Unassembled WGS sequence"/>
</dbReference>
<evidence type="ECO:0000313" key="1">
    <source>
        <dbReference type="EMBL" id="OKL39074.1"/>
    </source>
</evidence>
<accession>A0A1Q5PA46</accession>
<evidence type="ECO:0000313" key="2">
    <source>
        <dbReference type="Proteomes" id="UP000186551"/>
    </source>
</evidence>
<dbReference type="STRING" id="1797110.A3841_03755"/>
<sequence>MNLFTTLFRLPVILSLILLMSCDEDKNFEELAPYRTYTALLNQQDKDAPVATVLENTLNITIEWTRTSTGKYLGALSQPVDTNKSTLWVSTPPTHAVMRIRFNSPTEIYLEAGQGVNFHTDTFTNVSLELKVYK</sequence>
<keyword evidence="2" id="KW-1185">Reference proteome</keyword>
<proteinExistence type="predicted"/>
<dbReference type="AlphaFoldDB" id="A0A1Q5PA46"/>